<dbReference type="AlphaFoldDB" id="A0A9P6NIP4"/>
<proteinExistence type="predicted"/>
<name>A0A9P6NIP4_9BASI</name>
<reference evidence="1" key="1">
    <citation type="submission" date="2013-11" db="EMBL/GenBank/DDBJ databases">
        <title>Genome sequence of the fusiform rust pathogen reveals effectors for host alternation and coevolution with pine.</title>
        <authorList>
            <consortium name="DOE Joint Genome Institute"/>
            <person name="Smith K."/>
            <person name="Pendleton A."/>
            <person name="Kubisiak T."/>
            <person name="Anderson C."/>
            <person name="Salamov A."/>
            <person name="Aerts A."/>
            <person name="Riley R."/>
            <person name="Clum A."/>
            <person name="Lindquist E."/>
            <person name="Ence D."/>
            <person name="Campbell M."/>
            <person name="Kronenberg Z."/>
            <person name="Feau N."/>
            <person name="Dhillon B."/>
            <person name="Hamelin R."/>
            <person name="Burleigh J."/>
            <person name="Smith J."/>
            <person name="Yandell M."/>
            <person name="Nelson C."/>
            <person name="Grigoriev I."/>
            <person name="Davis J."/>
        </authorList>
    </citation>
    <scope>NUCLEOTIDE SEQUENCE</scope>
    <source>
        <strain evidence="1">G11</strain>
    </source>
</reference>
<evidence type="ECO:0000313" key="1">
    <source>
        <dbReference type="EMBL" id="KAG0144350.1"/>
    </source>
</evidence>
<evidence type="ECO:0000313" key="2">
    <source>
        <dbReference type="Proteomes" id="UP000886653"/>
    </source>
</evidence>
<dbReference type="EMBL" id="MU167297">
    <property type="protein sequence ID" value="KAG0144350.1"/>
    <property type="molecule type" value="Genomic_DNA"/>
</dbReference>
<dbReference type="Proteomes" id="UP000886653">
    <property type="component" value="Unassembled WGS sequence"/>
</dbReference>
<organism evidence="1 2">
    <name type="scientific">Cronartium quercuum f. sp. fusiforme G11</name>
    <dbReference type="NCBI Taxonomy" id="708437"/>
    <lineage>
        <taxon>Eukaryota</taxon>
        <taxon>Fungi</taxon>
        <taxon>Dikarya</taxon>
        <taxon>Basidiomycota</taxon>
        <taxon>Pucciniomycotina</taxon>
        <taxon>Pucciniomycetes</taxon>
        <taxon>Pucciniales</taxon>
        <taxon>Coleosporiaceae</taxon>
        <taxon>Cronartium</taxon>
    </lineage>
</organism>
<protein>
    <submittedName>
        <fullName evidence="1">Uncharacterized protein</fullName>
    </submittedName>
</protein>
<sequence length="103" mass="11152">MLLAQLDQPCHEQAPRRVLKPLLTAPRLSNTQNLSVGLEGPTDLGADALLVLPGHAPRLQADFHYLFVCVCVCETPSQNRNPKMIQDALGLALNAEQLVVAVC</sequence>
<accession>A0A9P6NIP4</accession>
<comment type="caution">
    <text evidence="1">The sequence shown here is derived from an EMBL/GenBank/DDBJ whole genome shotgun (WGS) entry which is preliminary data.</text>
</comment>
<keyword evidence="2" id="KW-1185">Reference proteome</keyword>
<gene>
    <name evidence="1" type="ORF">CROQUDRAFT_95158</name>
</gene>